<organism evidence="6 7">
    <name type="scientific">Cichlidogyrus casuarinus</name>
    <dbReference type="NCBI Taxonomy" id="1844966"/>
    <lineage>
        <taxon>Eukaryota</taxon>
        <taxon>Metazoa</taxon>
        <taxon>Spiralia</taxon>
        <taxon>Lophotrochozoa</taxon>
        <taxon>Platyhelminthes</taxon>
        <taxon>Monogenea</taxon>
        <taxon>Monopisthocotylea</taxon>
        <taxon>Dactylogyridea</taxon>
        <taxon>Ancyrocephalidae</taxon>
        <taxon>Cichlidogyrus</taxon>
    </lineage>
</organism>
<name>A0ABD2PL16_9PLAT</name>
<dbReference type="Pfam" id="PF07690">
    <property type="entry name" value="MFS_1"/>
    <property type="match status" value="1"/>
</dbReference>
<accession>A0ABD2PL16</accession>
<evidence type="ECO:0000256" key="3">
    <source>
        <dbReference type="ARBA" id="ARBA00022989"/>
    </source>
</evidence>
<protein>
    <submittedName>
        <fullName evidence="6">Solute carrier 49 member 4</fullName>
    </submittedName>
</protein>
<dbReference type="InterPro" id="IPR036259">
    <property type="entry name" value="MFS_trans_sf"/>
</dbReference>
<evidence type="ECO:0000256" key="4">
    <source>
        <dbReference type="ARBA" id="ARBA00023136"/>
    </source>
</evidence>
<keyword evidence="4 5" id="KW-0472">Membrane</keyword>
<feature type="transmembrane region" description="Helical" evidence="5">
    <location>
        <begin position="161"/>
        <end position="185"/>
    </location>
</feature>
<reference evidence="6 7" key="1">
    <citation type="submission" date="2024-11" db="EMBL/GenBank/DDBJ databases">
        <title>Adaptive evolution of stress response genes in parasites aligns with host niche diversity.</title>
        <authorList>
            <person name="Hahn C."/>
            <person name="Resl P."/>
        </authorList>
    </citation>
    <scope>NUCLEOTIDE SEQUENCE [LARGE SCALE GENOMIC DNA]</scope>
    <source>
        <strain evidence="6">EGGRZ-B1_66</strain>
        <tissue evidence="6">Body</tissue>
    </source>
</reference>
<evidence type="ECO:0000256" key="5">
    <source>
        <dbReference type="SAM" id="Phobius"/>
    </source>
</evidence>
<feature type="transmembrane region" description="Helical" evidence="5">
    <location>
        <begin position="34"/>
        <end position="53"/>
    </location>
</feature>
<dbReference type="InterPro" id="IPR011701">
    <property type="entry name" value="MFS"/>
</dbReference>
<proteinExistence type="predicted"/>
<feature type="transmembrane region" description="Helical" evidence="5">
    <location>
        <begin position="127"/>
        <end position="149"/>
    </location>
</feature>
<dbReference type="AlphaFoldDB" id="A0ABD2PL16"/>
<evidence type="ECO:0000313" key="7">
    <source>
        <dbReference type="Proteomes" id="UP001626550"/>
    </source>
</evidence>
<dbReference type="SUPFAM" id="SSF103473">
    <property type="entry name" value="MFS general substrate transporter"/>
    <property type="match status" value="1"/>
</dbReference>
<dbReference type="InterPro" id="IPR049680">
    <property type="entry name" value="FLVCR1-2_SLC49-like"/>
</dbReference>
<evidence type="ECO:0000256" key="1">
    <source>
        <dbReference type="ARBA" id="ARBA00004141"/>
    </source>
</evidence>
<keyword evidence="2 5" id="KW-0812">Transmembrane</keyword>
<dbReference type="PANTHER" id="PTHR10924">
    <property type="entry name" value="MAJOR FACILITATOR SUPERFAMILY PROTEIN-RELATED"/>
    <property type="match status" value="1"/>
</dbReference>
<keyword evidence="3 5" id="KW-1133">Transmembrane helix</keyword>
<dbReference type="EMBL" id="JBJKFK010008365">
    <property type="protein sequence ID" value="KAL3307091.1"/>
    <property type="molecule type" value="Genomic_DNA"/>
</dbReference>
<dbReference type="PANTHER" id="PTHR10924:SF27">
    <property type="entry name" value="SOLUTE CARRIER FAMILY 49 MEMBER 4"/>
    <property type="match status" value="1"/>
</dbReference>
<comment type="caution">
    <text evidence="6">The sequence shown here is derived from an EMBL/GenBank/DDBJ whole genome shotgun (WGS) entry which is preliminary data.</text>
</comment>
<dbReference type="Proteomes" id="UP001626550">
    <property type="component" value="Unassembled WGS sequence"/>
</dbReference>
<evidence type="ECO:0000256" key="2">
    <source>
        <dbReference type="ARBA" id="ARBA00022692"/>
    </source>
</evidence>
<dbReference type="GO" id="GO:0016020">
    <property type="term" value="C:membrane"/>
    <property type="evidence" value="ECO:0007669"/>
    <property type="project" value="UniProtKB-SubCell"/>
</dbReference>
<evidence type="ECO:0000313" key="6">
    <source>
        <dbReference type="EMBL" id="KAL3307091.1"/>
    </source>
</evidence>
<keyword evidence="7" id="KW-1185">Reference proteome</keyword>
<comment type="subcellular location">
    <subcellularLocation>
        <location evidence="1">Membrane</location>
        <topology evidence="1">Multi-pass membrane protein</topology>
    </subcellularLocation>
</comment>
<feature type="transmembrane region" description="Helical" evidence="5">
    <location>
        <begin position="100"/>
        <end position="121"/>
    </location>
</feature>
<feature type="transmembrane region" description="Helical" evidence="5">
    <location>
        <begin position="73"/>
        <end position="93"/>
    </location>
</feature>
<sequence>MVASLKKPAEETGSGKPSLIHVGLGGPKKLRMRAMLMFCTYAFLTAFCFSTWIPVMAQYALTFHLSGISQTALYFYNPIIVFIFALPIGIMAAKMDFKNVMVLGSVLLFTGTGIKAIPVQVLESTPLIHIGTAIQGVCFAVMYLGIPIISATWFKPGLRTIPTAFITSSIAFGLATAFAAIPPIIDGNSALM</sequence>
<dbReference type="Gene3D" id="1.20.1250.20">
    <property type="entry name" value="MFS general substrate transporter like domains"/>
    <property type="match status" value="1"/>
</dbReference>
<gene>
    <name evidence="6" type="primary">DIRC2</name>
    <name evidence="6" type="ORF">Ciccas_014404</name>
</gene>